<protein>
    <submittedName>
        <fullName evidence="2">Uncharacterized protein</fullName>
    </submittedName>
</protein>
<evidence type="ECO:0000313" key="2">
    <source>
        <dbReference type="EMBL" id="QTP54362.1"/>
    </source>
</evidence>
<reference evidence="2 3" key="1">
    <citation type="journal article" date="2021" name="Front. Microbiol.">
        <title>Aerobic Denitrification and Heterotrophic Sulfur Oxidation in the Genus Halomonas Revealed by Six Novel Species Characterizations and Genome-Based Analysis.</title>
        <authorList>
            <person name="Wang L."/>
            <person name="Shao Z."/>
        </authorList>
    </citation>
    <scope>NUCLEOTIDE SEQUENCE [LARGE SCALE GENOMIC DNA]</scope>
    <source>
        <strain evidence="2 3">MCCC 1A11059</strain>
    </source>
</reference>
<evidence type="ECO:0000313" key="3">
    <source>
        <dbReference type="Proteomes" id="UP000671868"/>
    </source>
</evidence>
<gene>
    <name evidence="2" type="ORF">HNO51_06455</name>
</gene>
<keyword evidence="1" id="KW-0472">Membrane</keyword>
<accession>A0ABX7W3V9</accession>
<dbReference type="EMBL" id="CP053381">
    <property type="protein sequence ID" value="QTP54362.1"/>
    <property type="molecule type" value="Genomic_DNA"/>
</dbReference>
<feature type="transmembrane region" description="Helical" evidence="1">
    <location>
        <begin position="12"/>
        <end position="33"/>
    </location>
</feature>
<dbReference type="RefSeq" id="WP_197450259.1">
    <property type="nucleotide sequence ID" value="NZ_CP053381.1"/>
</dbReference>
<organism evidence="2 3">
    <name type="scientific">Billgrantia sulfidoxydans</name>
    <dbReference type="NCBI Taxonomy" id="2733484"/>
    <lineage>
        <taxon>Bacteria</taxon>
        <taxon>Pseudomonadati</taxon>
        <taxon>Pseudomonadota</taxon>
        <taxon>Gammaproteobacteria</taxon>
        <taxon>Oceanospirillales</taxon>
        <taxon>Halomonadaceae</taxon>
        <taxon>Billgrantia</taxon>
    </lineage>
</organism>
<proteinExistence type="predicted"/>
<name>A0ABX7W3V9_9GAMM</name>
<sequence length="200" mass="22235">MIELMWKAGSKFLDDMGPGVAIALFAIFMSWVLSWPHGQGLAMDTADVEPEAMRYESAHTTDSRGAAELMHLEGDDLARYPSTLDMQRYYCLLIERLSSGQREQTAPVSVSRYATLCDIFTDAARRVDVYADRLDGQGGFHPEPHGFMLHRQGTVQAVGPFHAQGECSEIAARLALIGEQPSRCKPYAEIRQASLLRERG</sequence>
<dbReference type="Proteomes" id="UP000671868">
    <property type="component" value="Chromosome"/>
</dbReference>
<keyword evidence="3" id="KW-1185">Reference proteome</keyword>
<keyword evidence="1" id="KW-1133">Transmembrane helix</keyword>
<evidence type="ECO:0000256" key="1">
    <source>
        <dbReference type="SAM" id="Phobius"/>
    </source>
</evidence>
<keyword evidence="1" id="KW-0812">Transmembrane</keyword>